<evidence type="ECO:0000256" key="3">
    <source>
        <dbReference type="ARBA" id="ARBA00023098"/>
    </source>
</evidence>
<dbReference type="Gene3D" id="3.40.1090.10">
    <property type="entry name" value="Cytosolic phospholipase A2 catalytic domain"/>
    <property type="match status" value="1"/>
</dbReference>
<evidence type="ECO:0000313" key="8">
    <source>
        <dbReference type="WBParaSite" id="SVE_0624500.1"/>
    </source>
</evidence>
<dbReference type="FunFam" id="3.40.1090.10:FF:000003">
    <property type="entry name" value="Patatin-like phospholipase domain-containing protein 2"/>
    <property type="match status" value="1"/>
</dbReference>
<dbReference type="GO" id="GO:0004806">
    <property type="term" value="F:triacylglycerol lipase activity"/>
    <property type="evidence" value="ECO:0007669"/>
    <property type="project" value="UniProtKB-EC"/>
</dbReference>
<dbReference type="Pfam" id="PF01734">
    <property type="entry name" value="Patatin"/>
    <property type="match status" value="1"/>
</dbReference>
<dbReference type="GO" id="GO:0005737">
    <property type="term" value="C:cytoplasm"/>
    <property type="evidence" value="ECO:0007669"/>
    <property type="project" value="TreeGrafter"/>
</dbReference>
<feature type="compositionally biased region" description="Basic residues" evidence="5">
    <location>
        <begin position="659"/>
        <end position="673"/>
    </location>
</feature>
<organism evidence="7 8">
    <name type="scientific">Strongyloides venezuelensis</name>
    <name type="common">Threadworm</name>
    <dbReference type="NCBI Taxonomy" id="75913"/>
    <lineage>
        <taxon>Eukaryota</taxon>
        <taxon>Metazoa</taxon>
        <taxon>Ecdysozoa</taxon>
        <taxon>Nematoda</taxon>
        <taxon>Chromadorea</taxon>
        <taxon>Rhabditida</taxon>
        <taxon>Tylenchina</taxon>
        <taxon>Panagrolaimomorpha</taxon>
        <taxon>Strongyloidoidea</taxon>
        <taxon>Strongyloididae</taxon>
        <taxon>Strongyloides</taxon>
    </lineage>
</organism>
<feature type="short sequence motif" description="DGA/G" evidence="4">
    <location>
        <begin position="171"/>
        <end position="173"/>
    </location>
</feature>
<dbReference type="InterPro" id="IPR016035">
    <property type="entry name" value="Acyl_Trfase/lysoPLipase"/>
</dbReference>
<feature type="short sequence motif" description="GXSXG" evidence="4">
    <location>
        <begin position="50"/>
        <end position="54"/>
    </location>
</feature>
<proteinExistence type="predicted"/>
<keyword evidence="4" id="KW-0442">Lipid degradation</keyword>
<feature type="domain" description="PNPLA" evidence="6">
    <location>
        <begin position="17"/>
        <end position="184"/>
    </location>
</feature>
<evidence type="ECO:0000256" key="5">
    <source>
        <dbReference type="SAM" id="MobiDB-lite"/>
    </source>
</evidence>
<keyword evidence="3 4" id="KW-0443">Lipid metabolism</keyword>
<dbReference type="WBParaSite" id="SVE_0624500.1">
    <property type="protein sequence ID" value="SVE_0624500.1"/>
    <property type="gene ID" value="SVE_0624500"/>
</dbReference>
<reference evidence="7" key="1">
    <citation type="submission" date="2014-07" db="EMBL/GenBank/DDBJ databases">
        <authorList>
            <person name="Martin A.A"/>
            <person name="De Silva N."/>
        </authorList>
    </citation>
    <scope>NUCLEOTIDE SEQUENCE</scope>
</reference>
<dbReference type="PANTHER" id="PTHR12406">
    <property type="entry name" value="CALCIUM-INDEPENDENT PHOSPHOLIPASE A2 IPLA2 -RELATED"/>
    <property type="match status" value="1"/>
</dbReference>
<dbReference type="InterPro" id="IPR033562">
    <property type="entry name" value="PLPL"/>
</dbReference>
<dbReference type="GO" id="GO:0005811">
    <property type="term" value="C:lipid droplet"/>
    <property type="evidence" value="ECO:0007669"/>
    <property type="project" value="TreeGrafter"/>
</dbReference>
<protein>
    <recommendedName>
        <fullName evidence="1">triacylglycerol lipase</fullName>
        <ecNumber evidence="1">3.1.1.3</ecNumber>
    </recommendedName>
</protein>
<dbReference type="SUPFAM" id="SSF52151">
    <property type="entry name" value="FabD/lysophospholipase-like"/>
    <property type="match status" value="1"/>
</dbReference>
<dbReference type="EC" id="3.1.1.3" evidence="1"/>
<dbReference type="Proteomes" id="UP000035680">
    <property type="component" value="Unassembled WGS sequence"/>
</dbReference>
<keyword evidence="7" id="KW-1185">Reference proteome</keyword>
<evidence type="ECO:0000256" key="4">
    <source>
        <dbReference type="PROSITE-ProRule" id="PRU01161"/>
    </source>
</evidence>
<dbReference type="GO" id="GO:0016020">
    <property type="term" value="C:membrane"/>
    <property type="evidence" value="ECO:0007669"/>
    <property type="project" value="TreeGrafter"/>
</dbReference>
<keyword evidence="2 4" id="KW-0378">Hydrolase</keyword>
<dbReference type="GO" id="GO:0019433">
    <property type="term" value="P:triglyceride catabolic process"/>
    <property type="evidence" value="ECO:0007669"/>
    <property type="project" value="TreeGrafter"/>
</dbReference>
<accession>A0A0K0FBN2</accession>
<dbReference type="PANTHER" id="PTHR12406:SF41">
    <property type="entry name" value="BRUMMER, ISOFORM B-RELATED"/>
    <property type="match status" value="1"/>
</dbReference>
<sequence>MHAHSLNTYQSTDNISLSFAGCGFLCIYHAGVCAAIKEYAPQLARNKICGASAGSIAATFLLCDICISKATSNILQVVTQARSRALGALHPSFNLLQLVRDGLELALPENAHELCSGKLFISLTRVKDHQNVIVSQYDTREELIQAIICSCFIPFYCGRVPPKFRGEQYVDGGISLNQPTIDNNSITISPFSGESDICPMDEDSQSFFSFDFTGTNIRFTTKNLYRITVCLIPPNTEICSRICRQGFEDALRYLSRNGLAPCSRCLSIRSNAILMETQEENTNNVTSENKKILAEKGIYLSRKRNISVRTSNSRLRIESECGECNDKVDNTTVYLPEGKMLFPKALVKLFNDCSDKESKLFEYLTSFKVVQIISYFVKPSIKPIEQLITIINSVRKWISEYNLNDYFTARFSQIFDFLWDEIYKQKANYTDKMSYQVVLTGFDPKRHYVYVKEKEKQVSLSPEAVMELKLLRQCDLMKEKVARKISLSHDSHTNNEVLKILEDDDATFDADVDSLSSLVKFTNEREAILTYYYKDEEDNIKVCEIFDIDHSKQHYCKNHPPRTMKGFVSSSNMSIHRRNLHLPYIKEENLNKYDNENKKNLISEVADNNKDFKVFESPDSGHSVSEDTTSEVTKTPYNNLIFTSTSDKGISVTTTSSRTRLKKYGHQSHHRKSFSQTSNVRLNSLSSDTDTDNNDLLFVPTKSTRNYCTNYDGEEEQSDSSL</sequence>
<feature type="active site" description="Proton acceptor" evidence="4">
    <location>
        <position position="171"/>
    </location>
</feature>
<comment type="caution">
    <text evidence="4">Lacks conserved residue(s) required for the propagation of feature annotation.</text>
</comment>
<dbReference type="GO" id="GO:0055088">
    <property type="term" value="P:lipid homeostasis"/>
    <property type="evidence" value="ECO:0007669"/>
    <property type="project" value="TreeGrafter"/>
</dbReference>
<evidence type="ECO:0000256" key="2">
    <source>
        <dbReference type="ARBA" id="ARBA00022801"/>
    </source>
</evidence>
<dbReference type="CDD" id="cd07204">
    <property type="entry name" value="Pat_PNPLA_like"/>
    <property type="match status" value="1"/>
</dbReference>
<evidence type="ECO:0000313" key="7">
    <source>
        <dbReference type="Proteomes" id="UP000035680"/>
    </source>
</evidence>
<feature type="region of interest" description="Disordered" evidence="5">
    <location>
        <begin position="651"/>
        <end position="679"/>
    </location>
</feature>
<dbReference type="STRING" id="75913.A0A0K0FBN2"/>
<dbReference type="AlphaFoldDB" id="A0A0K0FBN2"/>
<evidence type="ECO:0000259" key="6">
    <source>
        <dbReference type="PROSITE" id="PS51635"/>
    </source>
</evidence>
<dbReference type="PROSITE" id="PS51635">
    <property type="entry name" value="PNPLA"/>
    <property type="match status" value="1"/>
</dbReference>
<evidence type="ECO:0000256" key="1">
    <source>
        <dbReference type="ARBA" id="ARBA00013279"/>
    </source>
</evidence>
<name>A0A0K0FBN2_STRVS</name>
<feature type="active site" description="Nucleophile" evidence="4">
    <location>
        <position position="52"/>
    </location>
</feature>
<dbReference type="InterPro" id="IPR002641">
    <property type="entry name" value="PNPLA_dom"/>
</dbReference>
<reference evidence="8" key="2">
    <citation type="submission" date="2015-08" db="UniProtKB">
        <authorList>
            <consortium name="WormBaseParasite"/>
        </authorList>
    </citation>
    <scope>IDENTIFICATION</scope>
</reference>